<evidence type="ECO:0000313" key="2">
    <source>
        <dbReference type="EMBL" id="GGY13072.1"/>
    </source>
</evidence>
<protein>
    <recommendedName>
        <fullName evidence="1">Cyclic nucleotide-binding domain-containing protein</fullName>
    </recommendedName>
</protein>
<proteinExistence type="predicted"/>
<evidence type="ECO:0000259" key="1">
    <source>
        <dbReference type="PROSITE" id="PS50042"/>
    </source>
</evidence>
<dbReference type="EMBL" id="BMYX01000007">
    <property type="protein sequence ID" value="GGY13072.1"/>
    <property type="molecule type" value="Genomic_DNA"/>
</dbReference>
<dbReference type="InterPro" id="IPR029063">
    <property type="entry name" value="SAM-dependent_MTases_sf"/>
</dbReference>
<sequence length="211" mass="22585">MFAAAAAGVLRERAGVRLMHALLLPCCALALSAGVPPWVYLVALGVTLAFGRNAVFGQVPLYRSSPRVAEVLAETLPAGARVLEAGSGDARLAMRLARLRPDVTVVASESAWGSFGVGWCRWRLAGAPGNVALTAASFWSLDWSVFDAVYVFLSPAPMMRVWDKFSGEAQPDALLVSNTFIVPGVPPDRTLPLGGPLQKELLMWCRQHGTR</sequence>
<name>A0A918P2V1_9NEIS</name>
<dbReference type="Proteomes" id="UP000645257">
    <property type="component" value="Unassembled WGS sequence"/>
</dbReference>
<feature type="domain" description="Cyclic nucleotide-binding" evidence="1">
    <location>
        <begin position="50"/>
        <end position="75"/>
    </location>
</feature>
<dbReference type="PROSITE" id="PS50042">
    <property type="entry name" value="CNMP_BINDING_3"/>
    <property type="match status" value="1"/>
</dbReference>
<dbReference type="Gene3D" id="3.40.50.150">
    <property type="entry name" value="Vaccinia Virus protein VP39"/>
    <property type="match status" value="1"/>
</dbReference>
<gene>
    <name evidence="2" type="ORF">GCM10011289_15330</name>
</gene>
<keyword evidence="3" id="KW-1185">Reference proteome</keyword>
<dbReference type="AlphaFoldDB" id="A0A918P2V1"/>
<accession>A0A918P2V1</accession>
<dbReference type="SUPFAM" id="SSF53335">
    <property type="entry name" value="S-adenosyl-L-methionine-dependent methyltransferases"/>
    <property type="match status" value="1"/>
</dbReference>
<reference evidence="2" key="1">
    <citation type="journal article" date="2014" name="Int. J. Syst. Evol. Microbiol.">
        <title>Complete genome sequence of Corynebacterium casei LMG S-19264T (=DSM 44701T), isolated from a smear-ripened cheese.</title>
        <authorList>
            <consortium name="US DOE Joint Genome Institute (JGI-PGF)"/>
            <person name="Walter F."/>
            <person name="Albersmeier A."/>
            <person name="Kalinowski J."/>
            <person name="Ruckert C."/>
        </authorList>
    </citation>
    <scope>NUCLEOTIDE SEQUENCE</scope>
    <source>
        <strain evidence="2">KCTC 32182</strain>
    </source>
</reference>
<dbReference type="InterPro" id="IPR000595">
    <property type="entry name" value="cNMP-bd_dom"/>
</dbReference>
<comment type="caution">
    <text evidence="2">The sequence shown here is derived from an EMBL/GenBank/DDBJ whole genome shotgun (WGS) entry which is preliminary data.</text>
</comment>
<organism evidence="2 3">
    <name type="scientific">Paludibacterium paludis</name>
    <dbReference type="NCBI Taxonomy" id="1225769"/>
    <lineage>
        <taxon>Bacteria</taxon>
        <taxon>Pseudomonadati</taxon>
        <taxon>Pseudomonadota</taxon>
        <taxon>Betaproteobacteria</taxon>
        <taxon>Neisseriales</taxon>
        <taxon>Chromobacteriaceae</taxon>
        <taxon>Paludibacterium</taxon>
    </lineage>
</organism>
<evidence type="ECO:0000313" key="3">
    <source>
        <dbReference type="Proteomes" id="UP000645257"/>
    </source>
</evidence>
<reference evidence="2" key="2">
    <citation type="submission" date="2020-09" db="EMBL/GenBank/DDBJ databases">
        <authorList>
            <person name="Sun Q."/>
            <person name="Kim S."/>
        </authorList>
    </citation>
    <scope>NUCLEOTIDE SEQUENCE</scope>
    <source>
        <strain evidence="2">KCTC 32182</strain>
    </source>
</reference>